<keyword evidence="3" id="KW-1185">Reference proteome</keyword>
<accession>A0A9Q0HD88</accession>
<comment type="caution">
    <text evidence="2">The sequence shown here is derived from an EMBL/GenBank/DDBJ whole genome shotgun (WGS) entry which is preliminary data.</text>
</comment>
<dbReference type="Proteomes" id="UP001141806">
    <property type="component" value="Unassembled WGS sequence"/>
</dbReference>
<evidence type="ECO:0000256" key="1">
    <source>
        <dbReference type="SAM" id="MobiDB-lite"/>
    </source>
</evidence>
<evidence type="ECO:0000313" key="3">
    <source>
        <dbReference type="Proteomes" id="UP001141806"/>
    </source>
</evidence>
<sequence length="104" mass="11842">MKMMQLDRLIDNEDSPSAAPNDSSQTANPSSNSSYQHLTFSTKTYLLRSLFLLPQSHKYQQQHQRTHLPLLVFFKYLSITTFIEESSEIEAKGFPAGEKTTMAV</sequence>
<feature type="compositionally biased region" description="Low complexity" evidence="1">
    <location>
        <begin position="23"/>
        <end position="34"/>
    </location>
</feature>
<reference evidence="2" key="1">
    <citation type="journal article" date="2023" name="Plant J.">
        <title>The genome of the king protea, Protea cynaroides.</title>
        <authorList>
            <person name="Chang J."/>
            <person name="Duong T.A."/>
            <person name="Schoeman C."/>
            <person name="Ma X."/>
            <person name="Roodt D."/>
            <person name="Barker N."/>
            <person name="Li Z."/>
            <person name="Van de Peer Y."/>
            <person name="Mizrachi E."/>
        </authorList>
    </citation>
    <scope>NUCLEOTIDE SEQUENCE</scope>
    <source>
        <tissue evidence="2">Young leaves</tissue>
    </source>
</reference>
<feature type="region of interest" description="Disordered" evidence="1">
    <location>
        <begin position="1"/>
        <end position="35"/>
    </location>
</feature>
<organism evidence="2 3">
    <name type="scientific">Protea cynaroides</name>
    <dbReference type="NCBI Taxonomy" id="273540"/>
    <lineage>
        <taxon>Eukaryota</taxon>
        <taxon>Viridiplantae</taxon>
        <taxon>Streptophyta</taxon>
        <taxon>Embryophyta</taxon>
        <taxon>Tracheophyta</taxon>
        <taxon>Spermatophyta</taxon>
        <taxon>Magnoliopsida</taxon>
        <taxon>Proteales</taxon>
        <taxon>Proteaceae</taxon>
        <taxon>Protea</taxon>
    </lineage>
</organism>
<dbReference type="AlphaFoldDB" id="A0A9Q0HD88"/>
<evidence type="ECO:0000313" key="2">
    <source>
        <dbReference type="EMBL" id="KAJ4961494.1"/>
    </source>
</evidence>
<proteinExistence type="predicted"/>
<gene>
    <name evidence="2" type="ORF">NE237_021404</name>
</gene>
<protein>
    <submittedName>
        <fullName evidence="2">Uncharacterized protein</fullName>
    </submittedName>
</protein>
<dbReference type="EMBL" id="JAMYWD010000009">
    <property type="protein sequence ID" value="KAJ4961494.1"/>
    <property type="molecule type" value="Genomic_DNA"/>
</dbReference>
<name>A0A9Q0HD88_9MAGN</name>